<dbReference type="PANTHER" id="PTHR43798:SF29">
    <property type="entry name" value="AB HYDROLASE-1 DOMAIN-CONTAINING PROTEIN"/>
    <property type="match status" value="1"/>
</dbReference>
<dbReference type="GO" id="GO:0016787">
    <property type="term" value="F:hydrolase activity"/>
    <property type="evidence" value="ECO:0007669"/>
    <property type="project" value="UniProtKB-KW"/>
</dbReference>
<organism evidence="2 3">
    <name type="scientific">Enterobacter cancerogenus</name>
    <dbReference type="NCBI Taxonomy" id="69218"/>
    <lineage>
        <taxon>Bacteria</taxon>
        <taxon>Pseudomonadati</taxon>
        <taxon>Pseudomonadota</taxon>
        <taxon>Gammaproteobacteria</taxon>
        <taxon>Enterobacterales</taxon>
        <taxon>Enterobacteriaceae</taxon>
        <taxon>Enterobacter</taxon>
        <taxon>Enterobacter cloacae complex</taxon>
    </lineage>
</organism>
<proteinExistence type="predicted"/>
<dbReference type="AlphaFoldDB" id="A0AB38NYC1"/>
<feature type="domain" description="AB hydrolase-1" evidence="1">
    <location>
        <begin position="13"/>
        <end position="230"/>
    </location>
</feature>
<dbReference type="Gene3D" id="3.40.50.1820">
    <property type="entry name" value="alpha/beta hydrolase"/>
    <property type="match status" value="1"/>
</dbReference>
<evidence type="ECO:0000313" key="3">
    <source>
        <dbReference type="Proteomes" id="UP000306327"/>
    </source>
</evidence>
<name>A0AB38NYC1_9ENTR</name>
<dbReference type="Proteomes" id="UP000306327">
    <property type="component" value="Unassembled WGS sequence"/>
</dbReference>
<evidence type="ECO:0000313" key="2">
    <source>
        <dbReference type="EMBL" id="TKK13777.1"/>
    </source>
</evidence>
<protein>
    <submittedName>
        <fullName evidence="2">Hydrolase</fullName>
    </submittedName>
</protein>
<dbReference type="InterPro" id="IPR050266">
    <property type="entry name" value="AB_hydrolase_sf"/>
</dbReference>
<sequence length="247" mass="26533">MENALLDNTDLPLVLLGGTLCNARLWQPVIERLNVTAVLCVTLTGAESARQASQRLLSALPPRFLLAGFSLGAIVALHMAADAPERLSGLALISANPLADPAENAAPRRDAVRTARAQGIVDWLVPALWQRYVAPSRLNDRALQDIICQMASECGVTTFAQQTEIAIHRQDNRAALGHLSCPVVILNGAQDPICTPHHHHLLAASAANATWHTVASGGHFIPLETPDEVASPLRQWITECISCARTH</sequence>
<comment type="caution">
    <text evidence="2">The sequence shown here is derived from an EMBL/GenBank/DDBJ whole genome shotgun (WGS) entry which is preliminary data.</text>
</comment>
<accession>A0AB38NYC1</accession>
<dbReference type="PANTHER" id="PTHR43798">
    <property type="entry name" value="MONOACYLGLYCEROL LIPASE"/>
    <property type="match status" value="1"/>
</dbReference>
<keyword evidence="2" id="KW-0378">Hydrolase</keyword>
<gene>
    <name evidence="2" type="ORF">EcCFBP13530_22480</name>
</gene>
<dbReference type="InterPro" id="IPR029058">
    <property type="entry name" value="AB_hydrolase_fold"/>
</dbReference>
<dbReference type="Pfam" id="PF12697">
    <property type="entry name" value="Abhydrolase_6"/>
    <property type="match status" value="1"/>
</dbReference>
<dbReference type="InterPro" id="IPR000073">
    <property type="entry name" value="AB_hydrolase_1"/>
</dbReference>
<dbReference type="SUPFAM" id="SSF53474">
    <property type="entry name" value="alpha/beta-Hydrolases"/>
    <property type="match status" value="1"/>
</dbReference>
<dbReference type="EMBL" id="QGAL01000012">
    <property type="protein sequence ID" value="TKK13777.1"/>
    <property type="molecule type" value="Genomic_DNA"/>
</dbReference>
<dbReference type="RefSeq" id="WP_137273481.1">
    <property type="nucleotide sequence ID" value="NZ_QGAL01000012.1"/>
</dbReference>
<reference evidence="2 3" key="1">
    <citation type="journal article" date="2019" name="Sci. Rep.">
        <title>Differences in resource use lead to coexistence of seed-transmitted microbial populations.</title>
        <authorList>
            <person name="Torres-Cortes G."/>
            <person name="Garcia B.J."/>
            <person name="Compant S."/>
            <person name="Rezki S."/>
            <person name="Jones P."/>
            <person name="Preveaux A."/>
            <person name="Briand M."/>
            <person name="Roulet A."/>
            <person name="Bouchez O."/>
            <person name="Jacobson D."/>
            <person name="Barret M."/>
        </authorList>
    </citation>
    <scope>NUCLEOTIDE SEQUENCE [LARGE SCALE GENOMIC DNA]</scope>
    <source>
        <strain evidence="2 3">CFBP13530</strain>
    </source>
</reference>
<evidence type="ECO:0000259" key="1">
    <source>
        <dbReference type="Pfam" id="PF12697"/>
    </source>
</evidence>